<evidence type="ECO:0000313" key="3">
    <source>
        <dbReference type="Proteomes" id="UP001250662"/>
    </source>
</evidence>
<name>A0ABU3BHV8_9FLAO</name>
<protein>
    <recommendedName>
        <fullName evidence="4">DUF4136 domain-containing protein</fullName>
    </recommendedName>
</protein>
<evidence type="ECO:0000256" key="1">
    <source>
        <dbReference type="SAM" id="SignalP"/>
    </source>
</evidence>
<gene>
    <name evidence="2" type="ORF">RM520_08880</name>
</gene>
<dbReference type="PROSITE" id="PS51257">
    <property type="entry name" value="PROKAR_LIPOPROTEIN"/>
    <property type="match status" value="1"/>
</dbReference>
<accession>A0ABU3BHV8</accession>
<dbReference type="EMBL" id="JAVRHU010000002">
    <property type="protein sequence ID" value="MDT0621739.1"/>
    <property type="molecule type" value="Genomic_DNA"/>
</dbReference>
<reference evidence="2 3" key="1">
    <citation type="submission" date="2023-09" db="EMBL/GenBank/DDBJ databases">
        <authorList>
            <person name="Rey-Velasco X."/>
        </authorList>
    </citation>
    <scope>NUCLEOTIDE SEQUENCE [LARGE SCALE GENOMIC DNA]</scope>
    <source>
        <strain evidence="2 3">P007</strain>
    </source>
</reference>
<organism evidence="2 3">
    <name type="scientific">Croceitalea vernalis</name>
    <dbReference type="NCBI Taxonomy" id="3075599"/>
    <lineage>
        <taxon>Bacteria</taxon>
        <taxon>Pseudomonadati</taxon>
        <taxon>Bacteroidota</taxon>
        <taxon>Flavobacteriia</taxon>
        <taxon>Flavobacteriales</taxon>
        <taxon>Flavobacteriaceae</taxon>
        <taxon>Croceitalea</taxon>
    </lineage>
</organism>
<evidence type="ECO:0008006" key="4">
    <source>
        <dbReference type="Google" id="ProtNLM"/>
    </source>
</evidence>
<comment type="caution">
    <text evidence="2">The sequence shown here is derived from an EMBL/GenBank/DDBJ whole genome shotgun (WGS) entry which is preliminary data.</text>
</comment>
<dbReference type="RefSeq" id="WP_311387766.1">
    <property type="nucleotide sequence ID" value="NZ_JAVRHU010000002.1"/>
</dbReference>
<keyword evidence="3" id="KW-1185">Reference proteome</keyword>
<proteinExistence type="predicted"/>
<feature type="chain" id="PRO_5045096251" description="DUF4136 domain-containing protein" evidence="1">
    <location>
        <begin position="22"/>
        <end position="214"/>
    </location>
</feature>
<feature type="signal peptide" evidence="1">
    <location>
        <begin position="1"/>
        <end position="21"/>
    </location>
</feature>
<dbReference type="Proteomes" id="UP001250662">
    <property type="component" value="Unassembled WGS sequence"/>
</dbReference>
<evidence type="ECO:0000313" key="2">
    <source>
        <dbReference type="EMBL" id="MDT0621739.1"/>
    </source>
</evidence>
<sequence>MRVLNVLVICFVFLLTSCGSSYLTSSENVSKTKREYDKVLVVGRSKDNTSRIKFESEVVKTLKENGVDAKASYEVEGTKDLMNKLSESQIQSLKQKLVTQGFDGAILTNLINTEEYTDVLPGSTSTAYVPARYGRFGRYVGYYPITTWEPDELKTGIKYVFESSFYNLSKKTGDNLEWVGRFELKDPSSIERTTSIYSKELVQALLKNNIQTKK</sequence>
<keyword evidence="1" id="KW-0732">Signal</keyword>